<dbReference type="Gene3D" id="3.40.309.10">
    <property type="entry name" value="Aldehyde Dehydrogenase, Chain A, domain 2"/>
    <property type="match status" value="1"/>
</dbReference>
<evidence type="ECO:0000256" key="7">
    <source>
        <dbReference type="RuleBase" id="RU003345"/>
    </source>
</evidence>
<dbReference type="EMBL" id="FN654581">
    <property type="protein sequence ID" value="CBY35065.1"/>
    <property type="molecule type" value="Genomic_DNA"/>
</dbReference>
<feature type="non-terminal residue" evidence="9">
    <location>
        <position position="1"/>
    </location>
</feature>
<dbReference type="Proteomes" id="UP000011014">
    <property type="component" value="Unassembled WGS sequence"/>
</dbReference>
<dbReference type="PANTHER" id="PTHR43521">
    <property type="entry name" value="ALPHA-AMINOADIPIC SEMIALDEHYDE DEHYDROGENASE"/>
    <property type="match status" value="1"/>
</dbReference>
<proteinExistence type="inferred from homology"/>
<dbReference type="GO" id="GO:0004029">
    <property type="term" value="F:aldehyde dehydrogenase (NAD+) activity"/>
    <property type="evidence" value="ECO:0007669"/>
    <property type="project" value="UniProtKB-EC"/>
</dbReference>
<dbReference type="InterPro" id="IPR016162">
    <property type="entry name" value="Ald_DH_N"/>
</dbReference>
<organism evidence="9">
    <name type="scientific">Oikopleura dioica</name>
    <name type="common">Tunicate</name>
    <dbReference type="NCBI Taxonomy" id="34765"/>
    <lineage>
        <taxon>Eukaryota</taxon>
        <taxon>Metazoa</taxon>
        <taxon>Chordata</taxon>
        <taxon>Tunicata</taxon>
        <taxon>Appendicularia</taxon>
        <taxon>Copelata</taxon>
        <taxon>Oikopleuridae</taxon>
        <taxon>Oikopleura</taxon>
    </lineage>
</organism>
<comment type="subunit">
    <text evidence="2">Homotetramer.</text>
</comment>
<dbReference type="PANTHER" id="PTHR43521:SF1">
    <property type="entry name" value="ALPHA-AMINOADIPIC SEMIALDEHYDE DEHYDROGENASE"/>
    <property type="match status" value="1"/>
</dbReference>
<evidence type="ECO:0000259" key="8">
    <source>
        <dbReference type="Pfam" id="PF00171"/>
    </source>
</evidence>
<sequence>VLPSERDGHDLQERWNPLGLCGVISAFNFPIAVYGWNAAIALITGNCVIWKPSPTAIISTIATQKIITRVLERNNLPGAICCLVCGGVEIGDAITKDPRISLVSFTGSTAVGREVGATVQRRFGRILLELGGNNAAIINYDADVEMVVRSALFAAVGTQGQRCTSLRRLFVHNSLLPGIWFLTV</sequence>
<dbReference type="EC" id="1.2.1.3" evidence="5"/>
<dbReference type="AlphaFoldDB" id="E4YHU5"/>
<protein>
    <recommendedName>
        <fullName evidence="5">aldehyde dehydrogenase (NAD(+))</fullName>
        <ecNumber evidence="5">1.2.1.3</ecNumber>
    </recommendedName>
</protein>
<dbReference type="SUPFAM" id="SSF53720">
    <property type="entry name" value="ALDH-like"/>
    <property type="match status" value="1"/>
</dbReference>
<dbReference type="InterPro" id="IPR015590">
    <property type="entry name" value="Aldehyde_DH_dom"/>
</dbReference>
<evidence type="ECO:0000256" key="6">
    <source>
        <dbReference type="PROSITE-ProRule" id="PRU10007"/>
    </source>
</evidence>
<evidence type="ECO:0000256" key="3">
    <source>
        <dbReference type="ARBA" id="ARBA00023002"/>
    </source>
</evidence>
<dbReference type="InterPro" id="IPR016161">
    <property type="entry name" value="Ald_DH/histidinol_DH"/>
</dbReference>
<evidence type="ECO:0000256" key="1">
    <source>
        <dbReference type="ARBA" id="ARBA00009986"/>
    </source>
</evidence>
<evidence type="ECO:0000313" key="9">
    <source>
        <dbReference type="EMBL" id="CBY35065.1"/>
    </source>
</evidence>
<keyword evidence="3 7" id="KW-0560">Oxidoreductase</keyword>
<dbReference type="InterPro" id="IPR044638">
    <property type="entry name" value="ALDH7A1-like"/>
</dbReference>
<keyword evidence="4" id="KW-0520">NAD</keyword>
<dbReference type="InterPro" id="IPR029510">
    <property type="entry name" value="Ald_DH_CS_GLU"/>
</dbReference>
<dbReference type="PROSITE" id="PS00687">
    <property type="entry name" value="ALDEHYDE_DEHYDR_GLU"/>
    <property type="match status" value="1"/>
</dbReference>
<evidence type="ECO:0000256" key="5">
    <source>
        <dbReference type="ARBA" id="ARBA00024226"/>
    </source>
</evidence>
<name>E4YHU5_OIKDI</name>
<gene>
    <name evidence="9" type="ORF">GSOID_T00026855001</name>
</gene>
<feature type="active site" evidence="6">
    <location>
        <position position="129"/>
    </location>
</feature>
<comment type="similarity">
    <text evidence="1 7">Belongs to the aldehyde dehydrogenase family.</text>
</comment>
<reference evidence="9" key="1">
    <citation type="journal article" date="2010" name="Science">
        <title>Plasticity of animal genome architecture unmasked by rapid evolution of a pelagic tunicate.</title>
        <authorList>
            <person name="Denoeud F."/>
            <person name="Henriet S."/>
            <person name="Mungpakdee S."/>
            <person name="Aury J.M."/>
            <person name="Da Silva C."/>
            <person name="Brinkmann H."/>
            <person name="Mikhaleva J."/>
            <person name="Olsen L.C."/>
            <person name="Jubin C."/>
            <person name="Canestro C."/>
            <person name="Bouquet J.M."/>
            <person name="Danks G."/>
            <person name="Poulain J."/>
            <person name="Campsteijn C."/>
            <person name="Adamski M."/>
            <person name="Cross I."/>
            <person name="Yadetie F."/>
            <person name="Muffato M."/>
            <person name="Louis A."/>
            <person name="Butcher S."/>
            <person name="Tsagkogeorga G."/>
            <person name="Konrad A."/>
            <person name="Singh S."/>
            <person name="Jensen M.F."/>
            <person name="Cong E.H."/>
            <person name="Eikeseth-Otteraa H."/>
            <person name="Noel B."/>
            <person name="Anthouard V."/>
            <person name="Porcel B.M."/>
            <person name="Kachouri-Lafond R."/>
            <person name="Nishino A."/>
            <person name="Ugolini M."/>
            <person name="Chourrout P."/>
            <person name="Nishida H."/>
            <person name="Aasland R."/>
            <person name="Huzurbazar S."/>
            <person name="Westhof E."/>
            <person name="Delsuc F."/>
            <person name="Lehrach H."/>
            <person name="Reinhardt R."/>
            <person name="Weissenbach J."/>
            <person name="Roy S.W."/>
            <person name="Artiguenave F."/>
            <person name="Postlethwait J.H."/>
            <person name="Manak J.R."/>
            <person name="Thompson E.M."/>
            <person name="Jaillon O."/>
            <person name="Du Pasquier L."/>
            <person name="Boudinot P."/>
            <person name="Liberles D.A."/>
            <person name="Volff J.N."/>
            <person name="Philippe H."/>
            <person name="Lenhard B."/>
            <person name="Roest Crollius H."/>
            <person name="Wincker P."/>
            <person name="Chourrout D."/>
        </authorList>
    </citation>
    <scope>NUCLEOTIDE SEQUENCE [LARGE SCALE GENOMIC DNA]</scope>
</reference>
<dbReference type="InterPro" id="IPR016163">
    <property type="entry name" value="Ald_DH_C"/>
</dbReference>
<feature type="domain" description="Aldehyde dehydrogenase" evidence="8">
    <location>
        <begin position="2"/>
        <end position="175"/>
    </location>
</feature>
<evidence type="ECO:0000256" key="2">
    <source>
        <dbReference type="ARBA" id="ARBA00011881"/>
    </source>
</evidence>
<dbReference type="Gene3D" id="3.40.605.10">
    <property type="entry name" value="Aldehyde Dehydrogenase, Chain A, domain 1"/>
    <property type="match status" value="1"/>
</dbReference>
<evidence type="ECO:0000256" key="4">
    <source>
        <dbReference type="ARBA" id="ARBA00023027"/>
    </source>
</evidence>
<accession>E4YHU5</accession>
<dbReference type="Pfam" id="PF00171">
    <property type="entry name" value="Aldedh"/>
    <property type="match status" value="1"/>
</dbReference>